<dbReference type="RefSeq" id="WP_324277539.1">
    <property type="nucleotide sequence ID" value="NZ_CP141261.1"/>
</dbReference>
<gene>
    <name evidence="1" type="ORF">U6N30_12525</name>
</gene>
<dbReference type="Proteomes" id="UP001324287">
    <property type="component" value="Chromosome"/>
</dbReference>
<keyword evidence="2" id="KW-1185">Reference proteome</keyword>
<sequence>MVAKLGNVGSRTREVSQLSADDEPCADAVLLILAHLQGFKEVPFLEQLQDVVEQWCEVS</sequence>
<accession>A0ABZ1B5Y3</accession>
<proteinExistence type="predicted"/>
<protein>
    <submittedName>
        <fullName evidence="1">Uncharacterized protein</fullName>
    </submittedName>
</protein>
<evidence type="ECO:0000313" key="2">
    <source>
        <dbReference type="Proteomes" id="UP001324287"/>
    </source>
</evidence>
<organism evidence="1 2">
    <name type="scientific">Blastococcus brunescens</name>
    <dbReference type="NCBI Taxonomy" id="1564165"/>
    <lineage>
        <taxon>Bacteria</taxon>
        <taxon>Bacillati</taxon>
        <taxon>Actinomycetota</taxon>
        <taxon>Actinomycetes</taxon>
        <taxon>Geodermatophilales</taxon>
        <taxon>Geodermatophilaceae</taxon>
        <taxon>Blastococcus</taxon>
    </lineage>
</organism>
<dbReference type="EMBL" id="CP141261">
    <property type="protein sequence ID" value="WRL66222.1"/>
    <property type="molecule type" value="Genomic_DNA"/>
</dbReference>
<name>A0ABZ1B5Y3_9ACTN</name>
<evidence type="ECO:0000313" key="1">
    <source>
        <dbReference type="EMBL" id="WRL66222.1"/>
    </source>
</evidence>
<reference evidence="1 2" key="1">
    <citation type="submission" date="2023-12" db="EMBL/GenBank/DDBJ databases">
        <title>Blastococcus brunescens sp. nov., an actonobacterium isolated from sandstone collected in sahara desert.</title>
        <authorList>
            <person name="Gtari M."/>
            <person name="Ghodhbane F."/>
        </authorList>
    </citation>
    <scope>NUCLEOTIDE SEQUENCE [LARGE SCALE GENOMIC DNA]</scope>
    <source>
        <strain evidence="1 2">BMG 8361</strain>
    </source>
</reference>